<evidence type="ECO:0000313" key="3">
    <source>
        <dbReference type="Proteomes" id="UP000325081"/>
    </source>
</evidence>
<feature type="region of interest" description="Disordered" evidence="1">
    <location>
        <begin position="1"/>
        <end position="278"/>
    </location>
</feature>
<organism evidence="2 3">
    <name type="scientific">Striga asiatica</name>
    <name type="common">Asiatic witchweed</name>
    <name type="synonym">Buchnera asiatica</name>
    <dbReference type="NCBI Taxonomy" id="4170"/>
    <lineage>
        <taxon>Eukaryota</taxon>
        <taxon>Viridiplantae</taxon>
        <taxon>Streptophyta</taxon>
        <taxon>Embryophyta</taxon>
        <taxon>Tracheophyta</taxon>
        <taxon>Spermatophyta</taxon>
        <taxon>Magnoliopsida</taxon>
        <taxon>eudicotyledons</taxon>
        <taxon>Gunneridae</taxon>
        <taxon>Pentapetalae</taxon>
        <taxon>asterids</taxon>
        <taxon>lamiids</taxon>
        <taxon>Lamiales</taxon>
        <taxon>Orobanchaceae</taxon>
        <taxon>Buchnereae</taxon>
        <taxon>Striga</taxon>
    </lineage>
</organism>
<gene>
    <name evidence="2" type="ORF">STAS_25682</name>
</gene>
<accession>A0A5A7QUE2</accession>
<sequence length="278" mass="31238">TFAIQPTPKRKTEEDSNPQPKNTRVEKTPPTANSAQTDGPEASPKRPPQITPRDQNQIQEDRTRSPDLGQQSHTATSPNPRPTQEPATNNHRHSIRTRMRPLDIWDRATKPESSGRRESKTTSRVRPLSQRKPIHSLHQEPADRITRPEPPPFSPHHKTDRIPHKTNRNPKGTKRKRASGGGHSPSQPQEEMEEKKKQRPANPTNLQRPSPRQKTATKTADELAQGRQGGEGCAGRNVSTKAPEHSREEATQNRSKEASYYSSWGIRDIGNEELSVNA</sequence>
<feature type="compositionally biased region" description="Basic residues" evidence="1">
    <location>
        <begin position="90"/>
        <end position="99"/>
    </location>
</feature>
<feature type="non-terminal residue" evidence="2">
    <location>
        <position position="1"/>
    </location>
</feature>
<dbReference type="EMBL" id="BKCP01008292">
    <property type="protein sequence ID" value="GER48522.1"/>
    <property type="molecule type" value="Genomic_DNA"/>
</dbReference>
<feature type="compositionally biased region" description="Polar residues" evidence="1">
    <location>
        <begin position="68"/>
        <end position="78"/>
    </location>
</feature>
<feature type="non-terminal residue" evidence="2">
    <location>
        <position position="278"/>
    </location>
</feature>
<feature type="compositionally biased region" description="Basic residues" evidence="1">
    <location>
        <begin position="155"/>
        <end position="178"/>
    </location>
</feature>
<dbReference type="AlphaFoldDB" id="A0A5A7QUE2"/>
<evidence type="ECO:0000256" key="1">
    <source>
        <dbReference type="SAM" id="MobiDB-lite"/>
    </source>
</evidence>
<dbReference type="Proteomes" id="UP000325081">
    <property type="component" value="Unassembled WGS sequence"/>
</dbReference>
<protein>
    <submittedName>
        <fullName evidence="2">S-adenosyl-L-methionine-dependentmethyltransferases superfamily protein</fullName>
    </submittedName>
</protein>
<dbReference type="GO" id="GO:0008168">
    <property type="term" value="F:methyltransferase activity"/>
    <property type="evidence" value="ECO:0007669"/>
    <property type="project" value="UniProtKB-KW"/>
</dbReference>
<keyword evidence="2" id="KW-0808">Transferase</keyword>
<proteinExistence type="predicted"/>
<comment type="caution">
    <text evidence="2">The sequence shown here is derived from an EMBL/GenBank/DDBJ whole genome shotgun (WGS) entry which is preliminary data.</text>
</comment>
<feature type="compositionally biased region" description="Basic and acidic residues" evidence="1">
    <location>
        <begin position="242"/>
        <end position="257"/>
    </location>
</feature>
<evidence type="ECO:0000313" key="2">
    <source>
        <dbReference type="EMBL" id="GER48522.1"/>
    </source>
</evidence>
<feature type="compositionally biased region" description="Basic and acidic residues" evidence="1">
    <location>
        <begin position="137"/>
        <end position="147"/>
    </location>
</feature>
<keyword evidence="2" id="KW-0489">Methyltransferase</keyword>
<name>A0A5A7QUE2_STRAF</name>
<dbReference type="GO" id="GO:0032259">
    <property type="term" value="P:methylation"/>
    <property type="evidence" value="ECO:0007669"/>
    <property type="project" value="UniProtKB-KW"/>
</dbReference>
<feature type="compositionally biased region" description="Polar residues" evidence="1">
    <location>
        <begin position="201"/>
        <end position="218"/>
    </location>
</feature>
<feature type="compositionally biased region" description="Basic and acidic residues" evidence="1">
    <location>
        <begin position="100"/>
        <end position="121"/>
    </location>
</feature>
<reference evidence="3" key="1">
    <citation type="journal article" date="2019" name="Curr. Biol.">
        <title>Genome Sequence of Striga asiatica Provides Insight into the Evolution of Plant Parasitism.</title>
        <authorList>
            <person name="Yoshida S."/>
            <person name="Kim S."/>
            <person name="Wafula E.K."/>
            <person name="Tanskanen J."/>
            <person name="Kim Y.M."/>
            <person name="Honaas L."/>
            <person name="Yang Z."/>
            <person name="Spallek T."/>
            <person name="Conn C.E."/>
            <person name="Ichihashi Y."/>
            <person name="Cheong K."/>
            <person name="Cui S."/>
            <person name="Der J.P."/>
            <person name="Gundlach H."/>
            <person name="Jiao Y."/>
            <person name="Hori C."/>
            <person name="Ishida J.K."/>
            <person name="Kasahara H."/>
            <person name="Kiba T."/>
            <person name="Kim M.S."/>
            <person name="Koo N."/>
            <person name="Laohavisit A."/>
            <person name="Lee Y.H."/>
            <person name="Lumba S."/>
            <person name="McCourt P."/>
            <person name="Mortimer J.C."/>
            <person name="Mutuku J.M."/>
            <person name="Nomura T."/>
            <person name="Sasaki-Sekimoto Y."/>
            <person name="Seto Y."/>
            <person name="Wang Y."/>
            <person name="Wakatake T."/>
            <person name="Sakakibara H."/>
            <person name="Demura T."/>
            <person name="Yamaguchi S."/>
            <person name="Yoneyama K."/>
            <person name="Manabe R.I."/>
            <person name="Nelson D.C."/>
            <person name="Schulman A.H."/>
            <person name="Timko M.P."/>
            <person name="dePamphilis C.W."/>
            <person name="Choi D."/>
            <person name="Shirasu K."/>
        </authorList>
    </citation>
    <scope>NUCLEOTIDE SEQUENCE [LARGE SCALE GENOMIC DNA]</scope>
    <source>
        <strain evidence="3">cv. UVA1</strain>
    </source>
</reference>
<keyword evidence="3" id="KW-1185">Reference proteome</keyword>